<dbReference type="EMBL" id="CP011801">
    <property type="protein sequence ID" value="ALA60004.1"/>
    <property type="molecule type" value="Genomic_DNA"/>
</dbReference>
<dbReference type="KEGG" id="nmv:NITMOv2_3612"/>
<evidence type="ECO:0000313" key="2">
    <source>
        <dbReference type="Proteomes" id="UP000069205"/>
    </source>
</evidence>
<accession>A0A0K2GGP3</accession>
<sequence>MGLEPNYIVVDGQTFSKAKLALDNHVYKNCQIDDCDLYYSGGQYELLDTHITNSRLILNHPAKGIYNALQIFKMKSPGSRIVYE</sequence>
<organism evidence="1 2">
    <name type="scientific">Nitrospira moscoviensis</name>
    <dbReference type="NCBI Taxonomy" id="42253"/>
    <lineage>
        <taxon>Bacteria</taxon>
        <taxon>Pseudomonadati</taxon>
        <taxon>Nitrospirota</taxon>
        <taxon>Nitrospiria</taxon>
        <taxon>Nitrospirales</taxon>
        <taxon>Nitrospiraceae</taxon>
        <taxon>Nitrospira</taxon>
    </lineage>
</organism>
<name>A0A0K2GGP3_NITMO</name>
<dbReference type="OrthoDB" id="9795271at2"/>
<dbReference type="RefSeq" id="WP_053380927.1">
    <property type="nucleotide sequence ID" value="NZ_CP011801.1"/>
</dbReference>
<reference evidence="1 2" key="1">
    <citation type="journal article" date="2015" name="Proc. Natl. Acad. Sci. U.S.A.">
        <title>Expanded metabolic versatility of ubiquitous nitrite-oxidizing bacteria from the genus Nitrospira.</title>
        <authorList>
            <person name="Koch H."/>
            <person name="Lucker S."/>
            <person name="Albertsen M."/>
            <person name="Kitzinger K."/>
            <person name="Herbold C."/>
            <person name="Spieck E."/>
            <person name="Nielsen P.H."/>
            <person name="Wagner M."/>
            <person name="Daims H."/>
        </authorList>
    </citation>
    <scope>NUCLEOTIDE SEQUENCE [LARGE SCALE GENOMIC DNA]</scope>
    <source>
        <strain evidence="1 2">NSP M-1</strain>
    </source>
</reference>
<proteinExistence type="predicted"/>
<dbReference type="AlphaFoldDB" id="A0A0K2GGP3"/>
<protein>
    <submittedName>
        <fullName evidence="1">Uncharacterized protein</fullName>
    </submittedName>
</protein>
<gene>
    <name evidence="1" type="ORF">NITMOv2_3612</name>
</gene>
<evidence type="ECO:0000313" key="1">
    <source>
        <dbReference type="EMBL" id="ALA60004.1"/>
    </source>
</evidence>
<dbReference type="Proteomes" id="UP000069205">
    <property type="component" value="Chromosome"/>
</dbReference>
<keyword evidence="2" id="KW-1185">Reference proteome</keyword>
<dbReference type="PATRIC" id="fig|42253.5.peg.3563"/>